<dbReference type="EMBL" id="CM007655">
    <property type="protein sequence ID" value="ONI07427.1"/>
    <property type="molecule type" value="Genomic_DNA"/>
</dbReference>
<dbReference type="CDD" id="cd16461">
    <property type="entry name" value="RING-H2_EL5-like"/>
    <property type="match status" value="1"/>
</dbReference>
<comment type="pathway">
    <text evidence="3">Protein modification; protein ubiquitination.</text>
</comment>
<dbReference type="eggNOG" id="KOG0800">
    <property type="taxonomic scope" value="Eukaryota"/>
</dbReference>
<keyword evidence="7" id="KW-0479">Metal-binding</keyword>
<feature type="transmembrane region" description="Helical" evidence="16">
    <location>
        <begin position="237"/>
        <end position="259"/>
    </location>
</feature>
<evidence type="ECO:0000256" key="10">
    <source>
        <dbReference type="ARBA" id="ARBA00022786"/>
    </source>
</evidence>
<dbReference type="InterPro" id="IPR025287">
    <property type="entry name" value="WAK_GUB"/>
</dbReference>
<evidence type="ECO:0000256" key="17">
    <source>
        <dbReference type="SAM" id="SignalP"/>
    </source>
</evidence>
<dbReference type="SMART" id="SM00184">
    <property type="entry name" value="RING"/>
    <property type="match status" value="2"/>
</dbReference>
<reference evidence="19 20" key="1">
    <citation type="journal article" date="2013" name="Nat. Genet.">
        <title>The high-quality draft genome of peach (Prunus persica) identifies unique patterns of genetic diversity, domestication and genome evolution.</title>
        <authorList>
            <consortium name="International Peach Genome Initiative"/>
            <person name="Verde I."/>
            <person name="Abbott A.G."/>
            <person name="Scalabrin S."/>
            <person name="Jung S."/>
            <person name="Shu S."/>
            <person name="Marroni F."/>
            <person name="Zhebentyayeva T."/>
            <person name="Dettori M.T."/>
            <person name="Grimwood J."/>
            <person name="Cattonaro F."/>
            <person name="Zuccolo A."/>
            <person name="Rossini L."/>
            <person name="Jenkins J."/>
            <person name="Vendramin E."/>
            <person name="Meisel L.A."/>
            <person name="Decroocq V."/>
            <person name="Sosinski B."/>
            <person name="Prochnik S."/>
            <person name="Mitros T."/>
            <person name="Policriti A."/>
            <person name="Cipriani G."/>
            <person name="Dondini L."/>
            <person name="Ficklin S."/>
            <person name="Goodstein D.M."/>
            <person name="Xuan P."/>
            <person name="Del Fabbro C."/>
            <person name="Aramini V."/>
            <person name="Copetti D."/>
            <person name="Gonzalez S."/>
            <person name="Horner D.S."/>
            <person name="Falchi R."/>
            <person name="Lucas S."/>
            <person name="Mica E."/>
            <person name="Maldonado J."/>
            <person name="Lazzari B."/>
            <person name="Bielenberg D."/>
            <person name="Pirona R."/>
            <person name="Miculan M."/>
            <person name="Barakat A."/>
            <person name="Testolin R."/>
            <person name="Stella A."/>
            <person name="Tartarini S."/>
            <person name="Tonutti P."/>
            <person name="Arus P."/>
            <person name="Orellana A."/>
            <person name="Wells C."/>
            <person name="Main D."/>
            <person name="Vizzotto G."/>
            <person name="Silva H."/>
            <person name="Salamini F."/>
            <person name="Schmutz J."/>
            <person name="Morgante M."/>
            <person name="Rokhsar D.S."/>
        </authorList>
    </citation>
    <scope>NUCLEOTIDE SEQUENCE [LARGE SCALE GENOMIC DNA]</scope>
    <source>
        <strain evidence="20">cv. Nemared</strain>
    </source>
</reference>
<keyword evidence="20" id="KW-1185">Reference proteome</keyword>
<keyword evidence="6 16" id="KW-0812">Transmembrane</keyword>
<name>A0A251P766_PRUPE</name>
<dbReference type="InterPro" id="IPR001841">
    <property type="entry name" value="Znf_RING"/>
</dbReference>
<evidence type="ECO:0000259" key="18">
    <source>
        <dbReference type="PROSITE" id="PS50089"/>
    </source>
</evidence>
<dbReference type="SUPFAM" id="SSF57850">
    <property type="entry name" value="RING/U-box"/>
    <property type="match status" value="2"/>
</dbReference>
<dbReference type="PROSITE" id="PS50089">
    <property type="entry name" value="ZF_RING_2"/>
    <property type="match status" value="2"/>
</dbReference>
<evidence type="ECO:0000256" key="11">
    <source>
        <dbReference type="ARBA" id="ARBA00022833"/>
    </source>
</evidence>
<organism evidence="19 20">
    <name type="scientific">Prunus persica</name>
    <name type="common">Peach</name>
    <name type="synonym">Amygdalus persica</name>
    <dbReference type="NCBI Taxonomy" id="3760"/>
    <lineage>
        <taxon>Eukaryota</taxon>
        <taxon>Viridiplantae</taxon>
        <taxon>Streptophyta</taxon>
        <taxon>Embryophyta</taxon>
        <taxon>Tracheophyta</taxon>
        <taxon>Spermatophyta</taxon>
        <taxon>Magnoliopsida</taxon>
        <taxon>eudicotyledons</taxon>
        <taxon>Gunneridae</taxon>
        <taxon>Pentapetalae</taxon>
        <taxon>rosids</taxon>
        <taxon>fabids</taxon>
        <taxon>Rosales</taxon>
        <taxon>Rosaceae</taxon>
        <taxon>Amygdaloideae</taxon>
        <taxon>Amygdaleae</taxon>
        <taxon>Prunus</taxon>
    </lineage>
</organism>
<keyword evidence="13 16" id="KW-0472">Membrane</keyword>
<evidence type="ECO:0000256" key="12">
    <source>
        <dbReference type="ARBA" id="ARBA00022989"/>
    </source>
</evidence>
<dbReference type="InterPro" id="IPR013083">
    <property type="entry name" value="Znf_RING/FYVE/PHD"/>
</dbReference>
<comment type="catalytic activity">
    <reaction evidence="1">
        <text>S-ubiquitinyl-[E2 ubiquitin-conjugating enzyme]-L-cysteine + [acceptor protein]-L-lysine = [E2 ubiquitin-conjugating enzyme]-L-cysteine + N(6)-ubiquitinyl-[acceptor protein]-L-lysine.</text>
        <dbReference type="EC" id="2.3.2.27"/>
    </reaction>
</comment>
<feature type="domain" description="RING-type" evidence="18">
    <location>
        <begin position="317"/>
        <end position="359"/>
    </location>
</feature>
<evidence type="ECO:0000256" key="15">
    <source>
        <dbReference type="PROSITE-ProRule" id="PRU00175"/>
    </source>
</evidence>
<dbReference type="GO" id="GO:0008270">
    <property type="term" value="F:zinc ion binding"/>
    <property type="evidence" value="ECO:0007669"/>
    <property type="project" value="UniProtKB-KW"/>
</dbReference>
<evidence type="ECO:0000256" key="1">
    <source>
        <dbReference type="ARBA" id="ARBA00000900"/>
    </source>
</evidence>
<feature type="domain" description="RING-type" evidence="18">
    <location>
        <begin position="424"/>
        <end position="466"/>
    </location>
</feature>
<evidence type="ECO:0000313" key="19">
    <source>
        <dbReference type="EMBL" id="ONI07427.1"/>
    </source>
</evidence>
<dbReference type="Pfam" id="PF13947">
    <property type="entry name" value="GUB_WAK_bind"/>
    <property type="match status" value="1"/>
</dbReference>
<keyword evidence="9 15" id="KW-0863">Zinc-finger</keyword>
<protein>
    <recommendedName>
        <fullName evidence="4">RING-type E3 ubiquitin transferase</fullName>
        <ecNumber evidence="4">2.3.2.27</ecNumber>
    </recommendedName>
</protein>
<comment type="similarity">
    <text evidence="14">Belongs to the RING-type zinc finger family. ATL subfamily.</text>
</comment>
<feature type="chain" id="PRO_5012197042" description="RING-type E3 ubiquitin transferase" evidence="17">
    <location>
        <begin position="25"/>
        <end position="476"/>
    </location>
</feature>
<evidence type="ECO:0000256" key="2">
    <source>
        <dbReference type="ARBA" id="ARBA00004167"/>
    </source>
</evidence>
<evidence type="ECO:0000256" key="6">
    <source>
        <dbReference type="ARBA" id="ARBA00022692"/>
    </source>
</evidence>
<dbReference type="EC" id="2.3.2.27" evidence="4"/>
<comment type="subcellular location">
    <subcellularLocation>
        <location evidence="2">Membrane</location>
        <topology evidence="2">Single-pass membrane protein</topology>
    </subcellularLocation>
</comment>
<dbReference type="AlphaFoldDB" id="A0A251P766"/>
<evidence type="ECO:0000256" key="3">
    <source>
        <dbReference type="ARBA" id="ARBA00004906"/>
    </source>
</evidence>
<keyword evidence="12 16" id="KW-1133">Transmembrane helix</keyword>
<gene>
    <name evidence="19" type="ORF">PRUPE_5G119900</name>
</gene>
<dbReference type="GO" id="GO:0030247">
    <property type="term" value="F:polysaccharide binding"/>
    <property type="evidence" value="ECO:0007669"/>
    <property type="project" value="InterPro"/>
</dbReference>
<evidence type="ECO:0000256" key="16">
    <source>
        <dbReference type="SAM" id="Phobius"/>
    </source>
</evidence>
<dbReference type="PANTHER" id="PTHR46279">
    <property type="entry name" value="RING/U-BOX SUPERFAMILY PROTEIN"/>
    <property type="match status" value="1"/>
</dbReference>
<feature type="signal peptide" evidence="17">
    <location>
        <begin position="1"/>
        <end position="24"/>
    </location>
</feature>
<sequence>MATLEIFTLLFFLFFFLPHTPARATTCPRSKCTAGSPSVRFPFRISNLQPLHCGYPGFDLSCNNESQTILTLPSSGDFIVQTISYKDQIVLINDPDNCLPKRFLDHDITLKDSPFNYAHGLETYMFLNCSAAAAAAATWTFAPISCLSNENYKVIAAPTSLLSPPGNVSGQCVVISTALIPSLFDPLQGVQLGWLEPECISCEAAGHYCGFDSASSQIKCLDPSDFFSSGLSRVAKFGIMIIMGIPGLLSIIGIAVCVCDSIGAGSRSHQPIAELSTVSNREPHMLRMGLDGQTIESYPKTQLGESLELPEPKDNTCPICLGEYKAKAILRTIPGCSHYFHASCIDEWLRLNATCPICRNQSNKQALQKPPPAVVQHAPLVPGGLLVRFPFQLKNNQVPSNCGYPGFDISCESWELPVPNDNICSICLREYQPKEVLRTIPECNHYFHANCIDEWLRRNATCPLCRNLQERYINKK</sequence>
<keyword evidence="10" id="KW-0833">Ubl conjugation pathway</keyword>
<dbReference type="Gene3D" id="3.30.40.10">
    <property type="entry name" value="Zinc/RING finger domain, C3HC4 (zinc finger)"/>
    <property type="match status" value="2"/>
</dbReference>
<keyword evidence="8 17" id="KW-0732">Signal</keyword>
<evidence type="ECO:0000256" key="7">
    <source>
        <dbReference type="ARBA" id="ARBA00022723"/>
    </source>
</evidence>
<dbReference type="Pfam" id="PF13639">
    <property type="entry name" value="zf-RING_2"/>
    <property type="match status" value="2"/>
</dbReference>
<accession>A0A251P766</accession>
<dbReference type="PANTHER" id="PTHR46279:SF31">
    <property type="entry name" value="RING-H2 FINGER PROTEIN ATL20-LIKE ISOFORM X1"/>
    <property type="match status" value="1"/>
</dbReference>
<dbReference type="GO" id="GO:0061630">
    <property type="term" value="F:ubiquitin protein ligase activity"/>
    <property type="evidence" value="ECO:0007669"/>
    <property type="project" value="UniProtKB-EC"/>
</dbReference>
<dbReference type="InterPro" id="IPR046948">
    <property type="entry name" value="ATL20-22-like"/>
</dbReference>
<dbReference type="GO" id="GO:0016020">
    <property type="term" value="C:membrane"/>
    <property type="evidence" value="ECO:0007669"/>
    <property type="project" value="UniProtKB-SubCell"/>
</dbReference>
<proteinExistence type="inferred from homology"/>
<evidence type="ECO:0000256" key="9">
    <source>
        <dbReference type="ARBA" id="ARBA00022771"/>
    </source>
</evidence>
<keyword evidence="11" id="KW-0862">Zinc</keyword>
<evidence type="ECO:0000256" key="4">
    <source>
        <dbReference type="ARBA" id="ARBA00012483"/>
    </source>
</evidence>
<evidence type="ECO:0000256" key="14">
    <source>
        <dbReference type="ARBA" id="ARBA00024209"/>
    </source>
</evidence>
<evidence type="ECO:0000256" key="8">
    <source>
        <dbReference type="ARBA" id="ARBA00022729"/>
    </source>
</evidence>
<evidence type="ECO:0000256" key="13">
    <source>
        <dbReference type="ARBA" id="ARBA00023136"/>
    </source>
</evidence>
<keyword evidence="5" id="KW-0808">Transferase</keyword>
<dbReference type="Proteomes" id="UP000006882">
    <property type="component" value="Chromosome G5"/>
</dbReference>
<evidence type="ECO:0000256" key="5">
    <source>
        <dbReference type="ARBA" id="ARBA00022679"/>
    </source>
</evidence>
<dbReference type="Gramene" id="ONI07427">
    <property type="protein sequence ID" value="ONI07427"/>
    <property type="gene ID" value="PRUPE_5G119900"/>
</dbReference>
<evidence type="ECO:0000313" key="20">
    <source>
        <dbReference type="Proteomes" id="UP000006882"/>
    </source>
</evidence>